<proteinExistence type="predicted"/>
<reference evidence="2" key="1">
    <citation type="journal article" date="2019" name="Sci. Rep.">
        <title>Draft genome of Tanacetum cinerariifolium, the natural source of mosquito coil.</title>
        <authorList>
            <person name="Yamashiro T."/>
            <person name="Shiraishi A."/>
            <person name="Satake H."/>
            <person name="Nakayama K."/>
        </authorList>
    </citation>
    <scope>NUCLEOTIDE SEQUENCE</scope>
</reference>
<organism evidence="2">
    <name type="scientific">Tanacetum cinerariifolium</name>
    <name type="common">Dalmatian daisy</name>
    <name type="synonym">Chrysanthemum cinerariifolium</name>
    <dbReference type="NCBI Taxonomy" id="118510"/>
    <lineage>
        <taxon>Eukaryota</taxon>
        <taxon>Viridiplantae</taxon>
        <taxon>Streptophyta</taxon>
        <taxon>Embryophyta</taxon>
        <taxon>Tracheophyta</taxon>
        <taxon>Spermatophyta</taxon>
        <taxon>Magnoliopsida</taxon>
        <taxon>eudicotyledons</taxon>
        <taxon>Gunneridae</taxon>
        <taxon>Pentapetalae</taxon>
        <taxon>asterids</taxon>
        <taxon>campanulids</taxon>
        <taxon>Asterales</taxon>
        <taxon>Asteraceae</taxon>
        <taxon>Asteroideae</taxon>
        <taxon>Anthemideae</taxon>
        <taxon>Anthemidinae</taxon>
        <taxon>Tanacetum</taxon>
    </lineage>
</organism>
<evidence type="ECO:0000256" key="1">
    <source>
        <dbReference type="SAM" id="MobiDB-lite"/>
    </source>
</evidence>
<feature type="region of interest" description="Disordered" evidence="1">
    <location>
        <begin position="106"/>
        <end position="128"/>
    </location>
</feature>
<accession>A0A699K590</accession>
<feature type="compositionally biased region" description="Low complexity" evidence="1">
    <location>
        <begin position="22"/>
        <end position="41"/>
    </location>
</feature>
<protein>
    <submittedName>
        <fullName evidence="2">Uncharacterized protein</fullName>
    </submittedName>
</protein>
<name>A0A699K590_TANCI</name>
<feature type="region of interest" description="Disordered" evidence="1">
    <location>
        <begin position="145"/>
        <end position="175"/>
    </location>
</feature>
<evidence type="ECO:0000313" key="2">
    <source>
        <dbReference type="EMBL" id="GFA76311.1"/>
    </source>
</evidence>
<feature type="region of interest" description="Disordered" evidence="1">
    <location>
        <begin position="1"/>
        <end position="48"/>
    </location>
</feature>
<sequence length="261" mass="28979">PPSPDYTLATPYTDDESKPYETSDTMVTSSPSPTPSVDLTSRPSPSGHYLPRHHLPLHLHDYSTRSTAWMVVHTQPTLSLGYSAKLTETMALSPSLFCTSELIVDTETKSTDSKDESTESDDVDTAPEVKQQQAILAEDTAEDDPFGLVRSPVQTSRSSVRPPTSPEWFSESLPVSPANPLSVASPVPVAALDEVRKEIHSQRFRLKSLERVQEETGITIGALWRLILALKAWAGHTDSQRGALWQARYEDRCDNRQFLEF</sequence>
<dbReference type="AlphaFoldDB" id="A0A699K590"/>
<feature type="non-terminal residue" evidence="2">
    <location>
        <position position="1"/>
    </location>
</feature>
<dbReference type="EMBL" id="BKCJ010483239">
    <property type="protein sequence ID" value="GFA76311.1"/>
    <property type="molecule type" value="Genomic_DNA"/>
</dbReference>
<feature type="compositionally biased region" description="Basic and acidic residues" evidence="1">
    <location>
        <begin position="106"/>
        <end position="117"/>
    </location>
</feature>
<gene>
    <name evidence="2" type="ORF">Tci_648283</name>
</gene>
<comment type="caution">
    <text evidence="2">The sequence shown here is derived from an EMBL/GenBank/DDBJ whole genome shotgun (WGS) entry which is preliminary data.</text>
</comment>